<protein>
    <submittedName>
        <fullName evidence="1">Uncharacterized protein</fullName>
    </submittedName>
</protein>
<dbReference type="AlphaFoldDB" id="A0A238BMG2"/>
<reference evidence="1 2" key="1">
    <citation type="submission" date="2015-12" db="EMBL/GenBank/DDBJ databases">
        <title>Draft genome of the nematode, Onchocerca flexuosa.</title>
        <authorList>
            <person name="Mitreva M."/>
        </authorList>
    </citation>
    <scope>NUCLEOTIDE SEQUENCE [LARGE SCALE GENOMIC DNA]</scope>
    <source>
        <strain evidence="1">Red Deer</strain>
    </source>
</reference>
<keyword evidence="2" id="KW-1185">Reference proteome</keyword>
<organism evidence="1 2">
    <name type="scientific">Onchocerca flexuosa</name>
    <dbReference type="NCBI Taxonomy" id="387005"/>
    <lineage>
        <taxon>Eukaryota</taxon>
        <taxon>Metazoa</taxon>
        <taxon>Ecdysozoa</taxon>
        <taxon>Nematoda</taxon>
        <taxon>Chromadorea</taxon>
        <taxon>Rhabditida</taxon>
        <taxon>Spirurina</taxon>
        <taxon>Spiruromorpha</taxon>
        <taxon>Filarioidea</taxon>
        <taxon>Onchocercidae</taxon>
        <taxon>Onchocerca</taxon>
    </lineage>
</organism>
<evidence type="ECO:0000313" key="1">
    <source>
        <dbReference type="EMBL" id="OZC06637.1"/>
    </source>
</evidence>
<dbReference type="Proteomes" id="UP000242913">
    <property type="component" value="Unassembled WGS sequence"/>
</dbReference>
<name>A0A238BMG2_9BILA</name>
<evidence type="ECO:0000313" key="2">
    <source>
        <dbReference type="Proteomes" id="UP000242913"/>
    </source>
</evidence>
<dbReference type="EMBL" id="KZ270080">
    <property type="protein sequence ID" value="OZC06637.1"/>
    <property type="molecule type" value="Genomic_DNA"/>
</dbReference>
<gene>
    <name evidence="1" type="ORF">X798_06374</name>
</gene>
<accession>A0A238BMG2</accession>
<proteinExistence type="predicted"/>
<sequence>MVIYCDHYKAKSIGKSSKLAVLGCIFLSGATQRPSTSSLQIMIDAFWFLLHIYAHSFGISSRLNAGPVNIIKAGQHHYIINPEAVEFAKRIKDD</sequence>